<comment type="caution">
    <text evidence="2">The sequence shown here is derived from an EMBL/GenBank/DDBJ whole genome shotgun (WGS) entry which is preliminary data.</text>
</comment>
<keyword evidence="1" id="KW-0732">Signal</keyword>
<proteinExistence type="predicted"/>
<gene>
    <name evidence="2" type="ORF">NP596_02115</name>
</gene>
<keyword evidence="3" id="KW-1185">Reference proteome</keyword>
<sequence>MKTTQTLHASKAFAVTAMLAVCATLFSSSANASILNAPAGGTFTMHLDRNALAPYFGYFLSTFWDGAASDISNPANTGSYLAGNIAATEISAVNRVFGLTPVGSDPINQPGQRFVKATSAGFGIDSDTLAGVVGTRIGMIGVQGFYAPSWPPSGGGVLNGDFSVAYDANRQSGGQTGWYLANNIYFTMAVYDFSNVSLAFTDADNWRLSGDLLMSPENGGMLQGASLNDVGDFCLGTGSYAGCGQVSAVPLPAAVWLFGSGLAGFTAVAGRKQSGQQISNRENS</sequence>
<reference evidence="2 3" key="1">
    <citation type="submission" date="2022-07" db="EMBL/GenBank/DDBJ databases">
        <title>Methylomonas rivi sp. nov., Methylomonas rosea sp. nov., Methylomonas aureus sp. nov. and Methylomonas subterranea sp. nov., four novel methanotrophs isolated from a freshwater creek and the deep terrestrial subsurface.</title>
        <authorList>
            <person name="Abin C."/>
            <person name="Sankaranarayanan K."/>
            <person name="Garner C."/>
            <person name="Sindelar R."/>
            <person name="Kotary K."/>
            <person name="Garner R."/>
            <person name="Barclay S."/>
            <person name="Lawson P."/>
            <person name="Krumholz L."/>
        </authorList>
    </citation>
    <scope>NUCLEOTIDE SEQUENCE [LARGE SCALE GENOMIC DNA]</scope>
    <source>
        <strain evidence="2 3">WSC-6</strain>
    </source>
</reference>
<protein>
    <submittedName>
        <fullName evidence="2">VPLPA-CTERM sorting domain-containing protein</fullName>
    </submittedName>
</protein>
<accession>A0ABT1U095</accession>
<name>A0ABT1U095_9GAMM</name>
<feature type="signal peptide" evidence="1">
    <location>
        <begin position="1"/>
        <end position="32"/>
    </location>
</feature>
<evidence type="ECO:0000313" key="3">
    <source>
        <dbReference type="Proteomes" id="UP001524586"/>
    </source>
</evidence>
<dbReference type="RefSeq" id="WP_256613553.1">
    <property type="nucleotide sequence ID" value="NZ_JANIBK010000005.1"/>
</dbReference>
<evidence type="ECO:0000256" key="1">
    <source>
        <dbReference type="SAM" id="SignalP"/>
    </source>
</evidence>
<dbReference type="Proteomes" id="UP001524586">
    <property type="component" value="Unassembled WGS sequence"/>
</dbReference>
<dbReference type="InterPro" id="IPR022472">
    <property type="entry name" value="VPLPA-CTERM"/>
</dbReference>
<evidence type="ECO:0000313" key="2">
    <source>
        <dbReference type="EMBL" id="MCQ8127239.1"/>
    </source>
</evidence>
<dbReference type="NCBIfam" id="TIGR03370">
    <property type="entry name" value="VPLPA-CTERM"/>
    <property type="match status" value="1"/>
</dbReference>
<dbReference type="EMBL" id="JANIBK010000005">
    <property type="protein sequence ID" value="MCQ8127239.1"/>
    <property type="molecule type" value="Genomic_DNA"/>
</dbReference>
<organism evidence="2 3">
    <name type="scientific">Methylomonas rivi</name>
    <dbReference type="NCBI Taxonomy" id="2952226"/>
    <lineage>
        <taxon>Bacteria</taxon>
        <taxon>Pseudomonadati</taxon>
        <taxon>Pseudomonadota</taxon>
        <taxon>Gammaproteobacteria</taxon>
        <taxon>Methylococcales</taxon>
        <taxon>Methylococcaceae</taxon>
        <taxon>Methylomonas</taxon>
    </lineage>
</organism>
<feature type="chain" id="PRO_5045326874" evidence="1">
    <location>
        <begin position="33"/>
        <end position="284"/>
    </location>
</feature>